<dbReference type="KEGG" id="serw:FY030_15335"/>
<gene>
    <name evidence="2" type="ORF">FY030_15335</name>
</gene>
<dbReference type="GO" id="GO:0016811">
    <property type="term" value="F:hydrolase activity, acting on carbon-nitrogen (but not peptide) bonds, in linear amides"/>
    <property type="evidence" value="ECO:0007669"/>
    <property type="project" value="TreeGrafter"/>
</dbReference>
<reference evidence="2 3" key="1">
    <citation type="submission" date="2019-09" db="EMBL/GenBank/DDBJ databases">
        <title>Serinicoccus pratensis sp. nov., isolated from meadow soil.</title>
        <authorList>
            <person name="Zhang W."/>
        </authorList>
    </citation>
    <scope>NUCLEOTIDE SEQUENCE [LARGE SCALE GENOMIC DNA]</scope>
    <source>
        <strain evidence="2 3">W204</strain>
    </source>
</reference>
<keyword evidence="1" id="KW-0862">Zinc</keyword>
<dbReference type="Proteomes" id="UP000326546">
    <property type="component" value="Chromosome"/>
</dbReference>
<dbReference type="SUPFAM" id="SSF102588">
    <property type="entry name" value="LmbE-like"/>
    <property type="match status" value="1"/>
</dbReference>
<sequence>MSTIVFLHAHPDDEASGTAGTMRLAADAGHRVVCVYATNGEYGTVPGDLVDGETVVQRRRREAEASNALLGTARVEWLGYADSGMTGWAQNGDHGSFHNADLDEAAGRLAAVLDEEDADVVVGYDWHGGYGHPDHVKVHHVVRRAVQLAARRPRHLETTMNRDHMRRLYIQARDAGLVGPDEGADWDPDQPADDGNPLGMPEAELHWHVDVRPVLATKRAALAAHASQEDVDWMLGMPEEQYAMAFGDEWYLEPGRPDGMVSALPF</sequence>
<dbReference type="RefSeq" id="WP_158062389.1">
    <property type="nucleotide sequence ID" value="NZ_CP044427.1"/>
</dbReference>
<evidence type="ECO:0000256" key="1">
    <source>
        <dbReference type="ARBA" id="ARBA00022833"/>
    </source>
</evidence>
<dbReference type="InterPro" id="IPR003737">
    <property type="entry name" value="GlcNAc_PI_deacetylase-related"/>
</dbReference>
<evidence type="ECO:0000313" key="3">
    <source>
        <dbReference type="Proteomes" id="UP000326546"/>
    </source>
</evidence>
<evidence type="ECO:0000313" key="2">
    <source>
        <dbReference type="EMBL" id="QFG69895.1"/>
    </source>
</evidence>
<dbReference type="EMBL" id="CP044427">
    <property type="protein sequence ID" value="QFG69895.1"/>
    <property type="molecule type" value="Genomic_DNA"/>
</dbReference>
<protein>
    <submittedName>
        <fullName evidence="2">GlcNAc-PI de-N-acetylase</fullName>
    </submittedName>
</protein>
<dbReference type="Pfam" id="PF02585">
    <property type="entry name" value="PIG-L"/>
    <property type="match status" value="1"/>
</dbReference>
<keyword evidence="3" id="KW-1185">Reference proteome</keyword>
<name>A0A5J6V7W0_9MICO</name>
<dbReference type="PANTHER" id="PTHR12993">
    <property type="entry name" value="N-ACETYLGLUCOSAMINYL-PHOSPHATIDYLINOSITOL DE-N-ACETYLASE-RELATED"/>
    <property type="match status" value="1"/>
</dbReference>
<dbReference type="GO" id="GO:0016137">
    <property type="term" value="P:glycoside metabolic process"/>
    <property type="evidence" value="ECO:0007669"/>
    <property type="project" value="UniProtKB-ARBA"/>
</dbReference>
<dbReference type="InterPro" id="IPR024078">
    <property type="entry name" value="LmbE-like_dom_sf"/>
</dbReference>
<organism evidence="2 3">
    <name type="scientific">Ornithinimicrobium pratense</name>
    <dbReference type="NCBI Taxonomy" id="2593973"/>
    <lineage>
        <taxon>Bacteria</taxon>
        <taxon>Bacillati</taxon>
        <taxon>Actinomycetota</taxon>
        <taxon>Actinomycetes</taxon>
        <taxon>Micrococcales</taxon>
        <taxon>Ornithinimicrobiaceae</taxon>
        <taxon>Ornithinimicrobium</taxon>
    </lineage>
</organism>
<proteinExistence type="predicted"/>
<dbReference type="AlphaFoldDB" id="A0A5J6V7W0"/>
<dbReference type="Gene3D" id="3.40.50.10320">
    <property type="entry name" value="LmbE-like"/>
    <property type="match status" value="1"/>
</dbReference>
<dbReference type="PANTHER" id="PTHR12993:SF26">
    <property type="entry name" value="1D-MYO-INOSITOL 2-ACETAMIDO-2-DEOXY-ALPHA-D-GLUCOPYRANOSIDE DEACETYLASE"/>
    <property type="match status" value="1"/>
</dbReference>
<dbReference type="OrthoDB" id="158614at2"/>
<accession>A0A5J6V7W0</accession>